<proteinExistence type="predicted"/>
<feature type="compositionally biased region" description="Polar residues" evidence="1">
    <location>
        <begin position="1"/>
        <end position="20"/>
    </location>
</feature>
<dbReference type="Proteomes" id="UP000046392">
    <property type="component" value="Unplaced"/>
</dbReference>
<sequence length="117" mass="13271">MVNTNSRPNQQVTGTTTIEGTSKEIKTEAEMIRQVDSKRKKRNNNLLSLMVAQITEMQRSQDMYQRQMLELTTTTNDITSTQLPISQIATSQAIINPEQIITIKPERNQTSACVNMQ</sequence>
<evidence type="ECO:0000256" key="1">
    <source>
        <dbReference type="SAM" id="MobiDB-lite"/>
    </source>
</evidence>
<organism evidence="2 3">
    <name type="scientific">Strongyloides papillosus</name>
    <name type="common">Intestinal threadworm</name>
    <dbReference type="NCBI Taxonomy" id="174720"/>
    <lineage>
        <taxon>Eukaryota</taxon>
        <taxon>Metazoa</taxon>
        <taxon>Ecdysozoa</taxon>
        <taxon>Nematoda</taxon>
        <taxon>Chromadorea</taxon>
        <taxon>Rhabditida</taxon>
        <taxon>Tylenchina</taxon>
        <taxon>Panagrolaimomorpha</taxon>
        <taxon>Strongyloidoidea</taxon>
        <taxon>Strongyloididae</taxon>
        <taxon>Strongyloides</taxon>
    </lineage>
</organism>
<name>A0A0N5BCG4_STREA</name>
<reference evidence="3" key="1">
    <citation type="submission" date="2017-02" db="UniProtKB">
        <authorList>
            <consortium name="WormBaseParasite"/>
        </authorList>
    </citation>
    <scope>IDENTIFICATION</scope>
</reference>
<feature type="region of interest" description="Disordered" evidence="1">
    <location>
        <begin position="1"/>
        <end position="24"/>
    </location>
</feature>
<evidence type="ECO:0000313" key="3">
    <source>
        <dbReference type="WBParaSite" id="SPAL_0000371275.1"/>
    </source>
</evidence>
<dbReference type="WBParaSite" id="SPAL_0000371275.1">
    <property type="protein sequence ID" value="SPAL_0000371275.1"/>
    <property type="gene ID" value="SPAL_0000371275"/>
</dbReference>
<dbReference type="AlphaFoldDB" id="A0A0N5BCG4"/>
<accession>A0A0N5BCG4</accession>
<keyword evidence="2" id="KW-1185">Reference proteome</keyword>
<protein>
    <submittedName>
        <fullName evidence="3">Uncharacterized protein</fullName>
    </submittedName>
</protein>
<evidence type="ECO:0000313" key="2">
    <source>
        <dbReference type="Proteomes" id="UP000046392"/>
    </source>
</evidence>